<evidence type="ECO:0000313" key="2">
    <source>
        <dbReference type="Proteomes" id="UP001597045"/>
    </source>
</evidence>
<dbReference type="EMBL" id="JBHTIS010001807">
    <property type="protein sequence ID" value="MFD1048809.1"/>
    <property type="molecule type" value="Genomic_DNA"/>
</dbReference>
<accession>A0ABW3MGV9</accession>
<sequence length="241" mass="27660">MSMPEIVGPEQWLAARTEFLAKEKEFTAARDVLSAARRRLPMTEVGKEYVFDGSDGKVSLLDLFDGRPQLIVYHFMWLFDEGRGCPSCSFLVDNMGHLEHLHARRTSLAVVTRGPLADTLAFRDRMGWTVPWYSSLDSEFNFDFQASIDPAKGAITYNYRSDDFSGYVGEVPGTSVFLRDGDRVFHTYSSYARGGDILLNTYNYLDLTPYGRQETFEDSPEGWPQETFMSWIRYHDEYEKA</sequence>
<proteinExistence type="predicted"/>
<comment type="caution">
    <text evidence="1">The sequence shown here is derived from an EMBL/GenBank/DDBJ whole genome shotgun (WGS) entry which is preliminary data.</text>
</comment>
<keyword evidence="2" id="KW-1185">Reference proteome</keyword>
<organism evidence="1 2">
    <name type="scientific">Kibdelosporangium lantanae</name>
    <dbReference type="NCBI Taxonomy" id="1497396"/>
    <lineage>
        <taxon>Bacteria</taxon>
        <taxon>Bacillati</taxon>
        <taxon>Actinomycetota</taxon>
        <taxon>Actinomycetes</taxon>
        <taxon>Pseudonocardiales</taxon>
        <taxon>Pseudonocardiaceae</taxon>
        <taxon>Kibdelosporangium</taxon>
    </lineage>
</organism>
<name>A0ABW3MGV9_9PSEU</name>
<reference evidence="2" key="1">
    <citation type="journal article" date="2019" name="Int. J. Syst. Evol. Microbiol.">
        <title>The Global Catalogue of Microorganisms (GCM) 10K type strain sequencing project: providing services to taxonomists for standard genome sequencing and annotation.</title>
        <authorList>
            <consortium name="The Broad Institute Genomics Platform"/>
            <consortium name="The Broad Institute Genome Sequencing Center for Infectious Disease"/>
            <person name="Wu L."/>
            <person name="Ma J."/>
        </authorList>
    </citation>
    <scope>NUCLEOTIDE SEQUENCE [LARGE SCALE GENOMIC DNA]</scope>
    <source>
        <strain evidence="2">JCM 31486</strain>
    </source>
</reference>
<protein>
    <submittedName>
        <fullName evidence="1">DUF899 domain-containing protein</fullName>
    </submittedName>
</protein>
<dbReference type="InterPro" id="IPR036249">
    <property type="entry name" value="Thioredoxin-like_sf"/>
</dbReference>
<dbReference type="InterPro" id="IPR010296">
    <property type="entry name" value="DUF899_thioredox"/>
</dbReference>
<dbReference type="Pfam" id="PF05988">
    <property type="entry name" value="DUF899"/>
    <property type="match status" value="1"/>
</dbReference>
<dbReference type="SUPFAM" id="SSF52833">
    <property type="entry name" value="Thioredoxin-like"/>
    <property type="match status" value="1"/>
</dbReference>
<evidence type="ECO:0000313" key="1">
    <source>
        <dbReference type="EMBL" id="MFD1048809.1"/>
    </source>
</evidence>
<gene>
    <name evidence="1" type="ORF">ACFQ1S_26385</name>
</gene>
<dbReference type="Proteomes" id="UP001597045">
    <property type="component" value="Unassembled WGS sequence"/>
</dbReference>